<evidence type="ECO:0000313" key="1">
    <source>
        <dbReference type="EMBL" id="TNN24393.1"/>
    </source>
</evidence>
<sequence length="127" mass="14819">MEAAKHVHVAYYDDVTTELLAVGEVWLEPGEGGASKVERGLKKRRVERLRERRVERVKKRRVERVKKRRVERLRKRRVERLKKRRVERLKKRRVERLVGSTKLKRCGVDGSGAGCCFLWNGEAGGVS</sequence>
<dbReference type="EMBL" id="SRLO01015508">
    <property type="protein sequence ID" value="TNN24393.1"/>
    <property type="molecule type" value="Genomic_DNA"/>
</dbReference>
<name>A0A4Z2E6W9_9TELE</name>
<gene>
    <name evidence="1" type="ORF">EYF80_065483</name>
</gene>
<proteinExistence type="predicted"/>
<organism evidence="1 2">
    <name type="scientific">Liparis tanakae</name>
    <name type="common">Tanaka's snailfish</name>
    <dbReference type="NCBI Taxonomy" id="230148"/>
    <lineage>
        <taxon>Eukaryota</taxon>
        <taxon>Metazoa</taxon>
        <taxon>Chordata</taxon>
        <taxon>Craniata</taxon>
        <taxon>Vertebrata</taxon>
        <taxon>Euteleostomi</taxon>
        <taxon>Actinopterygii</taxon>
        <taxon>Neopterygii</taxon>
        <taxon>Teleostei</taxon>
        <taxon>Neoteleostei</taxon>
        <taxon>Acanthomorphata</taxon>
        <taxon>Eupercaria</taxon>
        <taxon>Perciformes</taxon>
        <taxon>Cottioidei</taxon>
        <taxon>Cottales</taxon>
        <taxon>Liparidae</taxon>
        <taxon>Liparis</taxon>
    </lineage>
</organism>
<reference evidence="1 2" key="1">
    <citation type="submission" date="2019-03" db="EMBL/GenBank/DDBJ databases">
        <title>First draft genome of Liparis tanakae, snailfish: a comprehensive survey of snailfish specific genes.</title>
        <authorList>
            <person name="Kim W."/>
            <person name="Song I."/>
            <person name="Jeong J.-H."/>
            <person name="Kim D."/>
            <person name="Kim S."/>
            <person name="Ryu S."/>
            <person name="Song J.Y."/>
            <person name="Lee S.K."/>
        </authorList>
    </citation>
    <scope>NUCLEOTIDE SEQUENCE [LARGE SCALE GENOMIC DNA]</scope>
    <source>
        <tissue evidence="1">Muscle</tissue>
    </source>
</reference>
<keyword evidence="2" id="KW-1185">Reference proteome</keyword>
<dbReference type="AlphaFoldDB" id="A0A4Z2E6W9"/>
<accession>A0A4Z2E6W9</accession>
<comment type="caution">
    <text evidence="1">The sequence shown here is derived from an EMBL/GenBank/DDBJ whole genome shotgun (WGS) entry which is preliminary data.</text>
</comment>
<dbReference type="Proteomes" id="UP000314294">
    <property type="component" value="Unassembled WGS sequence"/>
</dbReference>
<protein>
    <submittedName>
        <fullName evidence="1">Uncharacterized protein</fullName>
    </submittedName>
</protein>
<evidence type="ECO:0000313" key="2">
    <source>
        <dbReference type="Proteomes" id="UP000314294"/>
    </source>
</evidence>